<comment type="caution">
    <text evidence="4">The sequence shown here is derived from an EMBL/GenBank/DDBJ whole genome shotgun (WGS) entry which is preliminary data.</text>
</comment>
<evidence type="ECO:0000256" key="1">
    <source>
        <dbReference type="ARBA" id="ARBA00022737"/>
    </source>
</evidence>
<accession>Q4RTC9</accession>
<proteinExistence type="predicted"/>
<keyword evidence="2" id="KW-0040">ANK repeat</keyword>
<protein>
    <submittedName>
        <fullName evidence="4">(spotted green pufferfish) hypothetical protein</fullName>
    </submittedName>
</protein>
<sequence length="161" mass="18036">MRKTSLKALLLRAPSAQTHVPHPEQDTDWGLLPTEHAWMLSAVDGSYESLLEFISSEPLLLNRRDSISGFAVLHWLAKRGQDETLLQLVHYAQRVGIPVDVDHAAALRRGQSPGGSVRRQRGRHGPQRQESLQYLPADAPPAMQELLGMWDDEQPLDVHAE</sequence>
<gene>
    <name evidence="4" type="ORF">GSTENG00029312001</name>
</gene>
<dbReference type="OrthoDB" id="60433at2759"/>
<reference evidence="4" key="2">
    <citation type="submission" date="2004-02" db="EMBL/GenBank/DDBJ databases">
        <authorList>
            <consortium name="Genoscope"/>
            <consortium name="Whitehead Institute Centre for Genome Research"/>
        </authorList>
    </citation>
    <scope>NUCLEOTIDE SEQUENCE</scope>
</reference>
<dbReference type="PANTHER" id="PTHR14491">
    <property type="entry name" value="SOSONDOWAH, ISOFORM G"/>
    <property type="match status" value="1"/>
</dbReference>
<evidence type="ECO:0000313" key="4">
    <source>
        <dbReference type="EMBL" id="CAG08353.1"/>
    </source>
</evidence>
<keyword evidence="1" id="KW-0677">Repeat</keyword>
<reference evidence="4" key="1">
    <citation type="journal article" date="2004" name="Nature">
        <title>Genome duplication in the teleost fish Tetraodon nigroviridis reveals the early vertebrate proto-karyotype.</title>
        <authorList>
            <person name="Jaillon O."/>
            <person name="Aury J.-M."/>
            <person name="Brunet F."/>
            <person name="Petit J.-L."/>
            <person name="Stange-Thomann N."/>
            <person name="Mauceli E."/>
            <person name="Bouneau L."/>
            <person name="Fischer C."/>
            <person name="Ozouf-Costaz C."/>
            <person name="Bernot A."/>
            <person name="Nicaud S."/>
            <person name="Jaffe D."/>
            <person name="Fisher S."/>
            <person name="Lutfalla G."/>
            <person name="Dossat C."/>
            <person name="Segurens B."/>
            <person name="Dasilva C."/>
            <person name="Salanoubat M."/>
            <person name="Levy M."/>
            <person name="Boudet N."/>
            <person name="Castellano S."/>
            <person name="Anthouard V."/>
            <person name="Jubin C."/>
            <person name="Castelli V."/>
            <person name="Katinka M."/>
            <person name="Vacherie B."/>
            <person name="Biemont C."/>
            <person name="Skalli Z."/>
            <person name="Cattolico L."/>
            <person name="Poulain J."/>
            <person name="De Berardinis V."/>
            <person name="Cruaud C."/>
            <person name="Duprat S."/>
            <person name="Brottier P."/>
            <person name="Coutanceau J.-P."/>
            <person name="Gouzy J."/>
            <person name="Parra G."/>
            <person name="Lardier G."/>
            <person name="Chapple C."/>
            <person name="McKernan K.J."/>
            <person name="McEwan P."/>
            <person name="Bosak S."/>
            <person name="Kellis M."/>
            <person name="Volff J.-N."/>
            <person name="Guigo R."/>
            <person name="Zody M.C."/>
            <person name="Mesirov J."/>
            <person name="Lindblad-Toh K."/>
            <person name="Birren B."/>
            <person name="Nusbaum C."/>
            <person name="Kahn D."/>
            <person name="Robinson-Rechavi M."/>
            <person name="Laudet V."/>
            <person name="Schachter V."/>
            <person name="Quetier F."/>
            <person name="Saurin W."/>
            <person name="Scarpelli C."/>
            <person name="Wincker P."/>
            <person name="Lander E.S."/>
            <person name="Weissenbach J."/>
            <person name="Roest Crollius H."/>
        </authorList>
    </citation>
    <scope>NUCLEOTIDE SEQUENCE [LARGE SCALE GENOMIC DNA]</scope>
</reference>
<feature type="region of interest" description="Disordered" evidence="3">
    <location>
        <begin position="109"/>
        <end position="137"/>
    </location>
</feature>
<evidence type="ECO:0000256" key="3">
    <source>
        <dbReference type="SAM" id="MobiDB-lite"/>
    </source>
</evidence>
<dbReference type="KEGG" id="tng:GSTEN00029312G001"/>
<evidence type="ECO:0000256" key="2">
    <source>
        <dbReference type="ARBA" id="ARBA00023043"/>
    </source>
</evidence>
<dbReference type="PANTHER" id="PTHR14491:SF8">
    <property type="entry name" value="ANKYRIN REPEAT DOMAIN-CONTAINING PROTEIN SOWAHD"/>
    <property type="match status" value="1"/>
</dbReference>
<dbReference type="EMBL" id="CAAE01014998">
    <property type="protein sequence ID" value="CAG08353.1"/>
    <property type="molecule type" value="Genomic_DNA"/>
</dbReference>
<organism evidence="4">
    <name type="scientific">Tetraodon nigroviridis</name>
    <name type="common">Spotted green pufferfish</name>
    <name type="synonym">Chelonodon nigroviridis</name>
    <dbReference type="NCBI Taxonomy" id="99883"/>
    <lineage>
        <taxon>Eukaryota</taxon>
        <taxon>Metazoa</taxon>
        <taxon>Chordata</taxon>
        <taxon>Craniata</taxon>
        <taxon>Vertebrata</taxon>
        <taxon>Euteleostomi</taxon>
        <taxon>Actinopterygii</taxon>
        <taxon>Neopterygii</taxon>
        <taxon>Teleostei</taxon>
        <taxon>Neoteleostei</taxon>
        <taxon>Acanthomorphata</taxon>
        <taxon>Eupercaria</taxon>
        <taxon>Tetraodontiformes</taxon>
        <taxon>Tetradontoidea</taxon>
        <taxon>Tetraodontidae</taxon>
        <taxon>Tetraodon</taxon>
    </lineage>
</organism>
<name>Q4RTC9_TETNG</name>
<dbReference type="AlphaFoldDB" id="Q4RTC9"/>